<protein>
    <recommendedName>
        <fullName evidence="10">CUB domain-containing protein 1</fullName>
    </recommendedName>
</protein>
<feature type="signal peptide" evidence="3">
    <location>
        <begin position="1"/>
        <end position="18"/>
    </location>
</feature>
<dbReference type="PANTHER" id="PTHR14477">
    <property type="entry name" value="CUB DOMAIN-CONTAINING PROTEIN 1"/>
    <property type="match status" value="1"/>
</dbReference>
<feature type="transmembrane region" description="Helical" evidence="2">
    <location>
        <begin position="651"/>
        <end position="673"/>
    </location>
</feature>
<keyword evidence="2" id="KW-0472">Membrane</keyword>
<dbReference type="InterPro" id="IPR056268">
    <property type="entry name" value="CUB_CDCP1_1st"/>
</dbReference>
<evidence type="ECO:0000313" key="8">
    <source>
        <dbReference type="EMBL" id="KAG8572658.1"/>
    </source>
</evidence>
<evidence type="ECO:0000259" key="6">
    <source>
        <dbReference type="Pfam" id="PF23668"/>
    </source>
</evidence>
<dbReference type="Proteomes" id="UP000824782">
    <property type="component" value="Unassembled WGS sequence"/>
</dbReference>
<name>A0AAV7BJJ0_ENGPU</name>
<evidence type="ECO:0000259" key="7">
    <source>
        <dbReference type="Pfam" id="PF25142"/>
    </source>
</evidence>
<keyword evidence="2" id="KW-1133">Transmembrane helix</keyword>
<feature type="domain" description="CDCP1 second and fifth CUB" evidence="6">
    <location>
        <begin position="416"/>
        <end position="508"/>
    </location>
</feature>
<dbReference type="EMBL" id="WNYA01000005">
    <property type="protein sequence ID" value="KAG8572658.1"/>
    <property type="molecule type" value="Genomic_DNA"/>
</dbReference>
<evidence type="ECO:0000313" key="9">
    <source>
        <dbReference type="Proteomes" id="UP000824782"/>
    </source>
</evidence>
<evidence type="ECO:0000256" key="1">
    <source>
        <dbReference type="SAM" id="MobiDB-lite"/>
    </source>
</evidence>
<feature type="region of interest" description="Disordered" evidence="1">
    <location>
        <begin position="802"/>
        <end position="823"/>
    </location>
</feature>
<accession>A0AAV7BJJ0</accession>
<feature type="chain" id="PRO_5043775922" description="CUB domain-containing protein 1" evidence="3">
    <location>
        <begin position="19"/>
        <end position="823"/>
    </location>
</feature>
<feature type="region of interest" description="Disordered" evidence="1">
    <location>
        <begin position="759"/>
        <end position="780"/>
    </location>
</feature>
<dbReference type="InterPro" id="IPR056266">
    <property type="entry name" value="CDCP1_CUB_3rd_6th"/>
</dbReference>
<evidence type="ECO:0000256" key="3">
    <source>
        <dbReference type="SAM" id="SignalP"/>
    </source>
</evidence>
<organism evidence="8 9">
    <name type="scientific">Engystomops pustulosus</name>
    <name type="common">Tungara frog</name>
    <name type="synonym">Physalaemus pustulosus</name>
    <dbReference type="NCBI Taxonomy" id="76066"/>
    <lineage>
        <taxon>Eukaryota</taxon>
        <taxon>Metazoa</taxon>
        <taxon>Chordata</taxon>
        <taxon>Craniata</taxon>
        <taxon>Vertebrata</taxon>
        <taxon>Euteleostomi</taxon>
        <taxon>Amphibia</taxon>
        <taxon>Batrachia</taxon>
        <taxon>Anura</taxon>
        <taxon>Neobatrachia</taxon>
        <taxon>Hyloidea</taxon>
        <taxon>Leptodactylidae</taxon>
        <taxon>Leiuperinae</taxon>
        <taxon>Engystomops</taxon>
    </lineage>
</organism>
<dbReference type="Pfam" id="PF25142">
    <property type="entry name" value="CUB_CDCP1_4th"/>
    <property type="match status" value="1"/>
</dbReference>
<feature type="domain" description="CDCP1 first CUB" evidence="5">
    <location>
        <begin position="20"/>
        <end position="87"/>
    </location>
</feature>
<feature type="domain" description="CDCP1 third and sixth CUB" evidence="4">
    <location>
        <begin position="525"/>
        <end position="637"/>
    </location>
</feature>
<feature type="domain" description="CDCP1 fourth CUB" evidence="7">
    <location>
        <begin position="326"/>
        <end position="410"/>
    </location>
</feature>
<evidence type="ECO:0000256" key="2">
    <source>
        <dbReference type="SAM" id="Phobius"/>
    </source>
</evidence>
<dbReference type="Pfam" id="PF23667">
    <property type="entry name" value="CUB_CDCP1_1"/>
    <property type="match status" value="1"/>
</dbReference>
<feature type="domain" description="CDCP1 third and sixth CUB" evidence="4">
    <location>
        <begin position="207"/>
        <end position="308"/>
    </location>
</feature>
<dbReference type="InterPro" id="IPR056269">
    <property type="entry name" value="CUB_CDCP1_2nd_5th"/>
</dbReference>
<proteinExistence type="predicted"/>
<feature type="domain" description="CDCP1 second and fifth CUB" evidence="6">
    <location>
        <begin position="95"/>
        <end position="198"/>
    </location>
</feature>
<evidence type="ECO:0000259" key="4">
    <source>
        <dbReference type="Pfam" id="PF23665"/>
    </source>
</evidence>
<keyword evidence="9" id="KW-1185">Reference proteome</keyword>
<dbReference type="PANTHER" id="PTHR14477:SF1">
    <property type="entry name" value="CUB DOMAIN-CONTAINING PROTEIN 1"/>
    <property type="match status" value="1"/>
</dbReference>
<dbReference type="Pfam" id="PF23668">
    <property type="entry name" value="CUB_CDCP1_2"/>
    <property type="match status" value="2"/>
</dbReference>
<reference evidence="8" key="1">
    <citation type="thesis" date="2020" institute="ProQuest LLC" country="789 East Eisenhower Parkway, Ann Arbor, MI, USA">
        <title>Comparative Genomics and Chromosome Evolution.</title>
        <authorList>
            <person name="Mudd A.B."/>
        </authorList>
    </citation>
    <scope>NUCLEOTIDE SEQUENCE</scope>
    <source>
        <strain evidence="8">237g6f4</strain>
        <tissue evidence="8">Blood</tissue>
    </source>
</reference>
<evidence type="ECO:0008006" key="10">
    <source>
        <dbReference type="Google" id="ProtNLM"/>
    </source>
</evidence>
<gene>
    <name evidence="8" type="ORF">GDO81_012120</name>
</gene>
<dbReference type="InterPro" id="IPR056965">
    <property type="entry name" value="CUB_CDCP1_4th"/>
</dbReference>
<comment type="caution">
    <text evidence="8">The sequence shown here is derived from an EMBL/GenBank/DDBJ whole genome shotgun (WGS) entry which is preliminary data.</text>
</comment>
<keyword evidence="3" id="KW-0732">Signal</keyword>
<sequence>MLLLGCILALSLSPLTESATISLQSTDNITIHIKPGLNKVLPPCYICTPQCKESRLEVSRGKKVDYTFSCPNPEMHFIMEINRTIDCSSGICPMNISLQPTNLNGLNRTFIWDILTSKNDGLVLGFSTPWLRQIHPSSLCSDLVSFKIGTYVRESSYGIGTFCRNGTITRIKVQGRGVVALTIPWNVNINNPGISITNRSTIRSLSIVESTFRQESFINLLSANYPDPFPNSEQMIWKFNLPDKHAATVQFLNFTSPTCVKNENNVIYHPNYQPKPTLLKLADKQPANILGNFNLTLQNCDVNKQMIGLSLNFSITVQKTQGNIIYPLDLTNEKGLVVRISKRFFGRTFTPVCVICKAATDCEPELVIEGGKYYRISFLCENLNSLVVTAEKQIECWDVSTCNISNMPLTIPQSFSDFPVRLQSYTWKLIAPEHISTEIVSKSMFLQQNVSDKPCNATALGFTYDIFSSTNTDEFTLGTFCPNGSIEKIQMRDNVTIILNTPSNGNSKKLLTHDLNVSFVSFIEEECIFTVSPKTSDAIYLQTPHWEFGLPDYVSVSWKINLPTKRSGRLKFGKDKMDISCEMSHANIYIKPQKGSGPDIVRREDEQLPGSLDMYSGFWVNITNCKTLKASKKLKLQLYITFDEISQVLKIILIAVSSAVGVVLAVIVTICCLKKKKKQIKSPVGIYNSRVNTEAPRRQAIFKKGRKTNESHIYAVIDDNMVYGHLLQETNGTDPEVDVYRPFEGPMGDAPPVPPLNFPNRSTKQDVTDGSVNGDINDDPLALSMKDNEIYIFSKSISRQPVENEDTSLSYMDDSRSGTIPSL</sequence>
<dbReference type="InterPro" id="IPR038811">
    <property type="entry name" value="CDCP1"/>
</dbReference>
<dbReference type="Pfam" id="PF23665">
    <property type="entry name" value="CDCP1_CUB_6"/>
    <property type="match status" value="2"/>
</dbReference>
<evidence type="ECO:0000259" key="5">
    <source>
        <dbReference type="Pfam" id="PF23667"/>
    </source>
</evidence>
<keyword evidence="2" id="KW-0812">Transmembrane</keyword>
<dbReference type="AlphaFoldDB" id="A0AAV7BJJ0"/>